<reference evidence="1 2" key="1">
    <citation type="journal article" date="2024" name="G3 (Bethesda)">
        <title>Genome assembly of Hibiscus sabdariffa L. provides insights into metabolisms of medicinal natural products.</title>
        <authorList>
            <person name="Kim T."/>
        </authorList>
    </citation>
    <scope>NUCLEOTIDE SEQUENCE [LARGE SCALE GENOMIC DNA]</scope>
    <source>
        <strain evidence="1">TK-2024</strain>
        <tissue evidence="1">Old leaves</tissue>
    </source>
</reference>
<proteinExistence type="predicted"/>
<accession>A0ABR2PZJ8</accession>
<sequence>MEPGEDVSEENESKENINNVVYDQGAEYVLEKTSISKAGTGVVTGASISTMLDVGNVVKDSEGTIEPKFVGDMVHVLQKDCLEETRCLNLRVFDCSESATYGPQ</sequence>
<organism evidence="1 2">
    <name type="scientific">Hibiscus sabdariffa</name>
    <name type="common">roselle</name>
    <dbReference type="NCBI Taxonomy" id="183260"/>
    <lineage>
        <taxon>Eukaryota</taxon>
        <taxon>Viridiplantae</taxon>
        <taxon>Streptophyta</taxon>
        <taxon>Embryophyta</taxon>
        <taxon>Tracheophyta</taxon>
        <taxon>Spermatophyta</taxon>
        <taxon>Magnoliopsida</taxon>
        <taxon>eudicotyledons</taxon>
        <taxon>Gunneridae</taxon>
        <taxon>Pentapetalae</taxon>
        <taxon>rosids</taxon>
        <taxon>malvids</taxon>
        <taxon>Malvales</taxon>
        <taxon>Malvaceae</taxon>
        <taxon>Malvoideae</taxon>
        <taxon>Hibiscus</taxon>
    </lineage>
</organism>
<name>A0ABR2PZJ8_9ROSI</name>
<evidence type="ECO:0000313" key="2">
    <source>
        <dbReference type="Proteomes" id="UP001396334"/>
    </source>
</evidence>
<protein>
    <submittedName>
        <fullName evidence="1">Uncharacterized protein</fullName>
    </submittedName>
</protein>
<keyword evidence="2" id="KW-1185">Reference proteome</keyword>
<dbReference type="EMBL" id="JBBPBN010000048">
    <property type="protein sequence ID" value="KAK8993837.1"/>
    <property type="molecule type" value="Genomic_DNA"/>
</dbReference>
<gene>
    <name evidence="1" type="ORF">V6N11_008052</name>
</gene>
<dbReference type="Proteomes" id="UP001396334">
    <property type="component" value="Unassembled WGS sequence"/>
</dbReference>
<evidence type="ECO:0000313" key="1">
    <source>
        <dbReference type="EMBL" id="KAK8993837.1"/>
    </source>
</evidence>
<comment type="caution">
    <text evidence="1">The sequence shown here is derived from an EMBL/GenBank/DDBJ whole genome shotgun (WGS) entry which is preliminary data.</text>
</comment>